<dbReference type="EMBL" id="JAALAA010000001">
    <property type="protein sequence ID" value="NGN91448.1"/>
    <property type="molecule type" value="Genomic_DNA"/>
</dbReference>
<evidence type="ECO:0000313" key="3">
    <source>
        <dbReference type="Proteomes" id="UP000483261"/>
    </source>
</evidence>
<organism evidence="2 3">
    <name type="scientific">Nocardioides turkmenicus</name>
    <dbReference type="NCBI Taxonomy" id="2711220"/>
    <lineage>
        <taxon>Bacteria</taxon>
        <taxon>Bacillati</taxon>
        <taxon>Actinomycetota</taxon>
        <taxon>Actinomycetes</taxon>
        <taxon>Propionibacteriales</taxon>
        <taxon>Nocardioidaceae</taxon>
        <taxon>Nocardioides</taxon>
    </lineage>
</organism>
<reference evidence="2 3" key="1">
    <citation type="submission" date="2020-02" db="EMBL/GenBank/DDBJ databases">
        <title>Whole-genome analyses of novel actinobacteria.</title>
        <authorList>
            <person name="Sahin N."/>
        </authorList>
    </citation>
    <scope>NUCLEOTIDE SEQUENCE [LARGE SCALE GENOMIC DNA]</scope>
    <source>
        <strain evidence="2 3">KC13</strain>
    </source>
</reference>
<gene>
    <name evidence="2" type="ORF">G5C66_01675</name>
</gene>
<feature type="domain" description="Putative T7SS secretion signal" evidence="1">
    <location>
        <begin position="4"/>
        <end position="182"/>
    </location>
</feature>
<dbReference type="InterPro" id="IPR049082">
    <property type="entry name" value="T7SS_signal"/>
</dbReference>
<proteinExistence type="predicted"/>
<dbReference type="Proteomes" id="UP000483261">
    <property type="component" value="Unassembled WGS sequence"/>
</dbReference>
<dbReference type="Pfam" id="PF21725">
    <property type="entry name" value="T7SS_signal"/>
    <property type="match status" value="1"/>
</dbReference>
<name>A0A6M1R168_9ACTN</name>
<keyword evidence="3" id="KW-1185">Reference proteome</keyword>
<dbReference type="AlphaFoldDB" id="A0A6M1R168"/>
<sequence>MGAELGASDDPKALIVGDKAAVAEQATAILDEQRRIDNLLDTIAGLAVPTWEGGVGKLGYVLKAGQETAKFEAYRDALKDAGTSLSGYADALATAQDRAQEAIDKWNEGEAATKAALADHNAAVDGYNRQVEAHNAALRSGRPVPLIGYVHPGPFVDPGESLRKEAEEILTDARERLNDAGNVVVMPATRDNDRKAGADTEATGRGGALGAFGRILGGFFDMAADDPAADGGKSGELKGFEISPDGKQIQFIDASGKAHQFQIDGKVGAQAGDVKLESDGSLTLNSYSGEVIGKIDKDGLHLGIGVHKHIVDVEGNLSIKDGFLTMGASGYAYVGSDAEAKLRVGRDRVEAGVDVSNGAKAGLGGTVNYGGIGIGFNAEGQTGNGATGGVNYGWKDGKFSFGSEFGLTPGIGGTIKPSVELDFPEMGRTAQEIIENPGVAARDLADTANDLSGAVGRGAGWAAEHPGESAEGAIKGALALPKTYYDIGRLAMANPAEAAEIADGMTTNPVEQINNIKKAIGPDAVDKITIDASEAKNAAKGVVHAVGGLF</sequence>
<comment type="caution">
    <text evidence="2">The sequence shown here is derived from an EMBL/GenBank/DDBJ whole genome shotgun (WGS) entry which is preliminary data.</text>
</comment>
<evidence type="ECO:0000259" key="1">
    <source>
        <dbReference type="Pfam" id="PF21725"/>
    </source>
</evidence>
<accession>A0A6M1R168</accession>
<evidence type="ECO:0000313" key="2">
    <source>
        <dbReference type="EMBL" id="NGN91448.1"/>
    </source>
</evidence>
<protein>
    <recommendedName>
        <fullName evidence="1">Putative T7SS secretion signal domain-containing protein</fullName>
    </recommendedName>
</protein>
<dbReference type="RefSeq" id="WP_165109060.1">
    <property type="nucleotide sequence ID" value="NZ_JAALAA010000001.1"/>
</dbReference>